<proteinExistence type="predicted"/>
<name>A0ABZ1CNE6_9TREE</name>
<evidence type="ECO:0000313" key="2">
    <source>
        <dbReference type="EMBL" id="WRT63263.1"/>
    </source>
</evidence>
<dbReference type="InterPro" id="IPR027417">
    <property type="entry name" value="P-loop_NTPase"/>
</dbReference>
<dbReference type="SUPFAM" id="SSF52540">
    <property type="entry name" value="P-loop containing nucleoside triphosphate hydrolases"/>
    <property type="match status" value="1"/>
</dbReference>
<keyword evidence="3" id="KW-1185">Reference proteome</keyword>
<accession>A0ABZ1CNE6</accession>
<protein>
    <recommendedName>
        <fullName evidence="4">Zeta toxin domain-containing protein</fullName>
    </recommendedName>
</protein>
<dbReference type="Pfam" id="PF13238">
    <property type="entry name" value="AAA_18"/>
    <property type="match status" value="1"/>
</dbReference>
<sequence>MATPNPGVLILLNGYPGVGKSSVAKELLKIMPNAKLLEYHSLRAVIDPLIDREKDTDRWMEMKKSLLQTLLNNLGNNPPSSSLNQQPPIYIITSHLCATPRRLSVLHSHLSSLPLIHIILTCSTETNLNRLRSSSRIQSNLNLNSTHTSSYRLKGDGNGSSPSSSSIASGNRVNTLREITNENRRGNASRNGNGNGNGNGRDEGNDSSPNENNTKKGKIIDESTLYELRMEEELGRFYASGGTKSAGSGSLLSASSSSSVKIIDNKIDLKEKGLLGEYEVNTENLEINQTAMIVSEYIIEALRETGWWVRLNPQRSR</sequence>
<dbReference type="RefSeq" id="XP_062788003.1">
    <property type="nucleotide sequence ID" value="XM_062931952.1"/>
</dbReference>
<organism evidence="2 3">
    <name type="scientific">Kwoniella shivajii</name>
    <dbReference type="NCBI Taxonomy" id="564305"/>
    <lineage>
        <taxon>Eukaryota</taxon>
        <taxon>Fungi</taxon>
        <taxon>Dikarya</taxon>
        <taxon>Basidiomycota</taxon>
        <taxon>Agaricomycotina</taxon>
        <taxon>Tremellomycetes</taxon>
        <taxon>Tremellales</taxon>
        <taxon>Cryptococcaceae</taxon>
        <taxon>Kwoniella</taxon>
    </lineage>
</organism>
<feature type="compositionally biased region" description="Low complexity" evidence="1">
    <location>
        <begin position="159"/>
        <end position="170"/>
    </location>
</feature>
<gene>
    <name evidence="2" type="ORF">IL334_000166</name>
</gene>
<evidence type="ECO:0008006" key="4">
    <source>
        <dbReference type="Google" id="ProtNLM"/>
    </source>
</evidence>
<dbReference type="GeneID" id="87952297"/>
<evidence type="ECO:0000313" key="3">
    <source>
        <dbReference type="Proteomes" id="UP001329825"/>
    </source>
</evidence>
<evidence type="ECO:0000256" key="1">
    <source>
        <dbReference type="SAM" id="MobiDB-lite"/>
    </source>
</evidence>
<feature type="region of interest" description="Disordered" evidence="1">
    <location>
        <begin position="148"/>
        <end position="219"/>
    </location>
</feature>
<dbReference type="Gene3D" id="3.40.50.300">
    <property type="entry name" value="P-loop containing nucleotide triphosphate hydrolases"/>
    <property type="match status" value="1"/>
</dbReference>
<dbReference type="EMBL" id="CP141881">
    <property type="protein sequence ID" value="WRT63263.1"/>
    <property type="molecule type" value="Genomic_DNA"/>
</dbReference>
<reference evidence="2 3" key="1">
    <citation type="submission" date="2024-01" db="EMBL/GenBank/DDBJ databases">
        <title>Comparative genomics of Cryptococcus and Kwoniella reveals pathogenesis evolution and contrasting modes of karyotype evolution via chromosome fusion or intercentromeric recombination.</title>
        <authorList>
            <person name="Coelho M.A."/>
            <person name="David-Palma M."/>
            <person name="Shea T."/>
            <person name="Bowers K."/>
            <person name="McGinley-Smith S."/>
            <person name="Mohammad A.W."/>
            <person name="Gnirke A."/>
            <person name="Yurkov A.M."/>
            <person name="Nowrousian M."/>
            <person name="Sun S."/>
            <person name="Cuomo C.A."/>
            <person name="Heitman J."/>
        </authorList>
    </citation>
    <scope>NUCLEOTIDE SEQUENCE [LARGE SCALE GENOMIC DNA]</scope>
    <source>
        <strain evidence="2">CBS 11374</strain>
    </source>
</reference>
<dbReference type="Proteomes" id="UP001329825">
    <property type="component" value="Chromosome 1"/>
</dbReference>